<dbReference type="GO" id="GO:0009279">
    <property type="term" value="C:cell outer membrane"/>
    <property type="evidence" value="ECO:0007669"/>
    <property type="project" value="UniProtKB-SubCell"/>
</dbReference>
<dbReference type="SUPFAM" id="SSF103088">
    <property type="entry name" value="OmpA-like"/>
    <property type="match status" value="1"/>
</dbReference>
<dbReference type="PROSITE" id="PS51123">
    <property type="entry name" value="OMPA_2"/>
    <property type="match status" value="1"/>
</dbReference>
<feature type="domain" description="OmpA-like" evidence="6">
    <location>
        <begin position="128"/>
        <end position="255"/>
    </location>
</feature>
<dbReference type="InterPro" id="IPR050330">
    <property type="entry name" value="Bact_OuterMem_StrucFunc"/>
</dbReference>
<dbReference type="Gene3D" id="3.30.1330.60">
    <property type="entry name" value="OmpA-like domain"/>
    <property type="match status" value="1"/>
</dbReference>
<gene>
    <name evidence="7" type="ORF">SAMN05216403_12321</name>
</gene>
<dbReference type="InterPro" id="IPR036737">
    <property type="entry name" value="OmpA-like_sf"/>
</dbReference>
<comment type="subcellular location">
    <subcellularLocation>
        <location evidence="1">Cell outer membrane</location>
    </subcellularLocation>
</comment>
<dbReference type="PRINTS" id="PR01021">
    <property type="entry name" value="OMPADOMAIN"/>
</dbReference>
<dbReference type="EMBL" id="FNVK01000023">
    <property type="protein sequence ID" value="SEG02660.1"/>
    <property type="molecule type" value="Genomic_DNA"/>
</dbReference>
<reference evidence="7 8" key="1">
    <citation type="submission" date="2016-10" db="EMBL/GenBank/DDBJ databases">
        <authorList>
            <person name="de Groot N.N."/>
        </authorList>
    </citation>
    <scope>NUCLEOTIDE SEQUENCE [LARGE SCALE GENOMIC DNA]</scope>
    <source>
        <strain evidence="7 8">Nl13</strain>
    </source>
</reference>
<protein>
    <submittedName>
        <fullName evidence="7">OmpA-OmpF porin, OOP family</fullName>
    </submittedName>
</protein>
<accession>A0A1H5WTU8</accession>
<dbReference type="Proteomes" id="UP000236751">
    <property type="component" value="Unassembled WGS sequence"/>
</dbReference>
<keyword evidence="2 4" id="KW-0472">Membrane</keyword>
<organism evidence="7 8">
    <name type="scientific">Nitrosospira multiformis (strain ATCC 25196 / NCIMB 11849 / C 71)</name>
    <dbReference type="NCBI Taxonomy" id="323848"/>
    <lineage>
        <taxon>Bacteria</taxon>
        <taxon>Pseudomonadati</taxon>
        <taxon>Pseudomonadota</taxon>
        <taxon>Betaproteobacteria</taxon>
        <taxon>Nitrosomonadales</taxon>
        <taxon>Nitrosomonadaceae</taxon>
        <taxon>Nitrosospira</taxon>
    </lineage>
</organism>
<dbReference type="CDD" id="cd07185">
    <property type="entry name" value="OmpA_C-like"/>
    <property type="match status" value="1"/>
</dbReference>
<dbReference type="PANTHER" id="PTHR30329:SF21">
    <property type="entry name" value="LIPOPROTEIN YIAD-RELATED"/>
    <property type="match status" value="1"/>
</dbReference>
<dbReference type="AlphaFoldDB" id="A0A1H5WTU8"/>
<dbReference type="InterPro" id="IPR006665">
    <property type="entry name" value="OmpA-like"/>
</dbReference>
<evidence type="ECO:0000256" key="4">
    <source>
        <dbReference type="PROSITE-ProRule" id="PRU00473"/>
    </source>
</evidence>
<evidence type="ECO:0000256" key="2">
    <source>
        <dbReference type="ARBA" id="ARBA00023136"/>
    </source>
</evidence>
<evidence type="ECO:0000313" key="8">
    <source>
        <dbReference type="Proteomes" id="UP000236751"/>
    </source>
</evidence>
<feature type="compositionally biased region" description="Pro residues" evidence="5">
    <location>
        <begin position="114"/>
        <end position="124"/>
    </location>
</feature>
<evidence type="ECO:0000256" key="3">
    <source>
        <dbReference type="ARBA" id="ARBA00023237"/>
    </source>
</evidence>
<evidence type="ECO:0000256" key="5">
    <source>
        <dbReference type="SAM" id="MobiDB-lite"/>
    </source>
</evidence>
<dbReference type="PANTHER" id="PTHR30329">
    <property type="entry name" value="STATOR ELEMENT OF FLAGELLAR MOTOR COMPLEX"/>
    <property type="match status" value="1"/>
</dbReference>
<feature type="region of interest" description="Disordered" evidence="5">
    <location>
        <begin position="104"/>
        <end position="127"/>
    </location>
</feature>
<proteinExistence type="predicted"/>
<sequence>MMRDAAMRRLSLFICMTYRDDLILNLSFSKKGHSMKNTVTKKLLLGAAVLPVLFSGVAMAQEIPEAYAVDSVGEVVRDSSGDCWRTGYWTPAMATYECDPDLLPKPEKKVEAPAPEPTPAPAPAPVYTEPEKISLSADQLFDFDKANLRPEGKQTLDDLVAKLGGVKYDTIVAIGYADRLGSDAYNKKLSMRRAESVKAYLVNEKGIPADRIFIDGKGEANPVTGDTCKGNKKTKALIACLQPDRRVEVEVAGTKETVQ</sequence>
<dbReference type="Pfam" id="PF00691">
    <property type="entry name" value="OmpA"/>
    <property type="match status" value="1"/>
</dbReference>
<evidence type="ECO:0000256" key="1">
    <source>
        <dbReference type="ARBA" id="ARBA00004442"/>
    </source>
</evidence>
<name>A0A1H5WTU8_NITMU</name>
<evidence type="ECO:0000313" key="7">
    <source>
        <dbReference type="EMBL" id="SEG02660.1"/>
    </source>
</evidence>
<evidence type="ECO:0000259" key="6">
    <source>
        <dbReference type="PROSITE" id="PS51123"/>
    </source>
</evidence>
<keyword evidence="3" id="KW-0998">Cell outer membrane</keyword>
<dbReference type="InterPro" id="IPR006664">
    <property type="entry name" value="OMP_bac"/>
</dbReference>